<gene>
    <name evidence="1" type="ORF">HMPREF3196_00905</name>
</gene>
<dbReference type="AlphaFoldDB" id="A0A133KQL8"/>
<evidence type="ECO:0000313" key="2">
    <source>
        <dbReference type="Proteomes" id="UP000070092"/>
    </source>
</evidence>
<reference evidence="1 2" key="1">
    <citation type="submission" date="2016-01" db="EMBL/GenBank/DDBJ databases">
        <authorList>
            <person name="Oliw E.H."/>
        </authorList>
    </citation>
    <scope>NUCLEOTIDE SEQUENCE [LARGE SCALE GENOMIC DNA]</scope>
    <source>
        <strain evidence="1 2">MJR8628B</strain>
    </source>
</reference>
<organism evidence="1 2">
    <name type="scientific">Bifidobacterium bifidum</name>
    <dbReference type="NCBI Taxonomy" id="1681"/>
    <lineage>
        <taxon>Bacteria</taxon>
        <taxon>Bacillati</taxon>
        <taxon>Actinomycetota</taxon>
        <taxon>Actinomycetes</taxon>
        <taxon>Bifidobacteriales</taxon>
        <taxon>Bifidobacteriaceae</taxon>
        <taxon>Bifidobacterium</taxon>
    </lineage>
</organism>
<name>A0A133KQL8_BIFBI</name>
<dbReference type="EMBL" id="LRPO01000024">
    <property type="protein sequence ID" value="KWZ81776.1"/>
    <property type="molecule type" value="Genomic_DNA"/>
</dbReference>
<protein>
    <recommendedName>
        <fullName evidence="3">Lectin-C</fullName>
    </recommendedName>
</protein>
<accession>A0A133KQL8</accession>
<dbReference type="PATRIC" id="fig|1681.53.peg.889"/>
<sequence>MTVLSVAIPAAESTVGFCCGCCVTGDCYDDSDCEHGSTEECEGKACVHTCHEDRESHECAFCHLAFDTSEKCHEEILADLKELKAELAA</sequence>
<proteinExistence type="predicted"/>
<evidence type="ECO:0008006" key="3">
    <source>
        <dbReference type="Google" id="ProtNLM"/>
    </source>
</evidence>
<comment type="caution">
    <text evidence="1">The sequence shown here is derived from an EMBL/GenBank/DDBJ whole genome shotgun (WGS) entry which is preliminary data.</text>
</comment>
<dbReference type="Proteomes" id="UP000070092">
    <property type="component" value="Unassembled WGS sequence"/>
</dbReference>
<evidence type="ECO:0000313" key="1">
    <source>
        <dbReference type="EMBL" id="KWZ81776.1"/>
    </source>
</evidence>